<name>A0A292IIQ3_9MOLU</name>
<evidence type="ECO:0000259" key="4">
    <source>
        <dbReference type="Pfam" id="PF01048"/>
    </source>
</evidence>
<dbReference type="GO" id="GO:0005829">
    <property type="term" value="C:cytosol"/>
    <property type="evidence" value="ECO:0007669"/>
    <property type="project" value="TreeGrafter"/>
</dbReference>
<evidence type="ECO:0000256" key="1">
    <source>
        <dbReference type="ARBA" id="ARBA00011888"/>
    </source>
</evidence>
<dbReference type="PANTHER" id="PTHR43691">
    <property type="entry name" value="URIDINE PHOSPHORYLASE"/>
    <property type="match status" value="1"/>
</dbReference>
<dbReference type="GO" id="GO:0004731">
    <property type="term" value="F:purine-nucleoside phosphorylase activity"/>
    <property type="evidence" value="ECO:0007669"/>
    <property type="project" value="TreeGrafter"/>
</dbReference>
<dbReference type="GO" id="GO:0006152">
    <property type="term" value="P:purine nucleoside catabolic process"/>
    <property type="evidence" value="ECO:0007669"/>
    <property type="project" value="TreeGrafter"/>
</dbReference>
<reference evidence="5 6" key="1">
    <citation type="journal article" date="2015" name="Clin. Infect. Dis.">
        <title>Genomic Investigations unmask Mycoplasma amphoriforme, a new respiratory pathogen.</title>
        <authorList>
            <person name="Gillespie S.H."/>
            <person name="Ling C.L."/>
            <person name="Oravcova K."/>
            <person name="Pinheiro M."/>
            <person name="Wells L."/>
            <person name="Bryant J.M."/>
            <person name="McHugh T.D."/>
            <person name="Bebear C."/>
            <person name="Webster D."/>
            <person name="Harris S.R."/>
            <person name="Seth-Smith H.M."/>
            <person name="Thomson N.R."/>
        </authorList>
    </citation>
    <scope>NUCLEOTIDE SEQUENCE [LARGE SCALE GENOMIC DNA]</scope>
    <source>
        <strain evidence="5 6">A39</strain>
    </source>
</reference>
<organism evidence="5 6">
    <name type="scientific">Mycoplasma amphoriforme A39</name>
    <dbReference type="NCBI Taxonomy" id="572419"/>
    <lineage>
        <taxon>Bacteria</taxon>
        <taxon>Bacillati</taxon>
        <taxon>Mycoplasmatota</taxon>
        <taxon>Mollicutes</taxon>
        <taxon>Mycoplasmataceae</taxon>
        <taxon>Mycoplasma</taxon>
    </lineage>
</organism>
<dbReference type="Pfam" id="PF01048">
    <property type="entry name" value="PNP_UDP_1"/>
    <property type="match status" value="1"/>
</dbReference>
<evidence type="ECO:0000256" key="2">
    <source>
        <dbReference type="ARBA" id="ARBA00021980"/>
    </source>
</evidence>
<feature type="domain" description="Nucleoside phosphorylase" evidence="4">
    <location>
        <begin position="4"/>
        <end position="188"/>
    </location>
</feature>
<dbReference type="KEGG" id="mamp:MAMA39_03560"/>
<evidence type="ECO:0000313" key="6">
    <source>
        <dbReference type="Proteomes" id="UP000261764"/>
    </source>
</evidence>
<dbReference type="EC" id="2.4.2.3" evidence="1"/>
<gene>
    <name evidence="5" type="ORF">MAMA39_03560</name>
</gene>
<dbReference type="SUPFAM" id="SSF53167">
    <property type="entry name" value="Purine and uridine phosphorylases"/>
    <property type="match status" value="1"/>
</dbReference>
<dbReference type="Proteomes" id="UP000261764">
    <property type="component" value="Chromosome I"/>
</dbReference>
<dbReference type="EMBL" id="HG937516">
    <property type="protein sequence ID" value="CDN40476.1"/>
    <property type="molecule type" value="Genomic_DNA"/>
</dbReference>
<protein>
    <recommendedName>
        <fullName evidence="2">Uridine phosphorylase</fullName>
        <ecNumber evidence="1">2.4.2.3</ecNumber>
    </recommendedName>
</protein>
<proteinExistence type="predicted"/>
<dbReference type="InterPro" id="IPR035994">
    <property type="entry name" value="Nucleoside_phosphorylase_sf"/>
</dbReference>
<comment type="catalytic activity">
    <reaction evidence="3">
        <text>uridine + phosphate = alpha-D-ribose 1-phosphate + uracil</text>
        <dbReference type="Rhea" id="RHEA:24388"/>
        <dbReference type="ChEBI" id="CHEBI:16704"/>
        <dbReference type="ChEBI" id="CHEBI:17568"/>
        <dbReference type="ChEBI" id="CHEBI:43474"/>
        <dbReference type="ChEBI" id="CHEBI:57720"/>
        <dbReference type="EC" id="2.4.2.3"/>
    </reaction>
</comment>
<evidence type="ECO:0000313" key="5">
    <source>
        <dbReference type="EMBL" id="CDN40476.1"/>
    </source>
</evidence>
<dbReference type="AlphaFoldDB" id="A0A292IIQ3"/>
<keyword evidence="6" id="KW-1185">Reference proteome</keyword>
<dbReference type="GO" id="GO:0004850">
    <property type="term" value="F:uridine phosphorylase activity"/>
    <property type="evidence" value="ECO:0007669"/>
    <property type="project" value="UniProtKB-EC"/>
</dbReference>
<accession>A0A292IIQ3</accession>
<dbReference type="InterPro" id="IPR000845">
    <property type="entry name" value="Nucleoside_phosphorylase_d"/>
</dbReference>
<dbReference type="PANTHER" id="PTHR43691:SF11">
    <property type="entry name" value="FI09636P-RELATED"/>
    <property type="match status" value="1"/>
</dbReference>
<evidence type="ECO:0000256" key="3">
    <source>
        <dbReference type="ARBA" id="ARBA00048447"/>
    </source>
</evidence>
<sequence>MLAFTGTYKDKEVTVMAHGMGIPSVGIYSHELMHFYHVDVVIRVGSCGALKKELKLGDLIIADEAYSESSYAKQIQVLTTNNRLSATKELVELAQTKAQELKIETQTGRIISEDSFYQTLYTATDMVAKHNALAVEMEAFGLYANAIKNQKQALTLLTVSDSLVSGEMLSAQERQTSFKNMMMLALEIAHTSLNK</sequence>
<dbReference type="Gene3D" id="3.40.50.1580">
    <property type="entry name" value="Nucleoside phosphorylase domain"/>
    <property type="match status" value="1"/>
</dbReference>